<evidence type="ECO:0000313" key="19">
    <source>
        <dbReference type="Proteomes" id="UP000248482"/>
    </source>
</evidence>
<evidence type="ECO:0000256" key="17">
    <source>
        <dbReference type="SAM" id="MobiDB-lite"/>
    </source>
</evidence>
<evidence type="ECO:0000256" key="5">
    <source>
        <dbReference type="ARBA" id="ARBA00022833"/>
    </source>
</evidence>
<dbReference type="GO" id="GO:0000978">
    <property type="term" value="F:RNA polymerase II cis-regulatory region sequence-specific DNA binding"/>
    <property type="evidence" value="ECO:0007669"/>
    <property type="project" value="TreeGrafter"/>
</dbReference>
<dbReference type="GO" id="GO:0001649">
    <property type="term" value="P:osteoblast differentiation"/>
    <property type="evidence" value="ECO:0007669"/>
    <property type="project" value="UniProtKB-ARBA"/>
</dbReference>
<evidence type="ECO:0000256" key="11">
    <source>
        <dbReference type="ARBA" id="ARBA00038409"/>
    </source>
</evidence>
<evidence type="ECO:0000256" key="13">
    <source>
        <dbReference type="ARBA" id="ARBA00065038"/>
    </source>
</evidence>
<evidence type="ECO:0000256" key="4">
    <source>
        <dbReference type="ARBA" id="ARBA00022771"/>
    </source>
</evidence>
<dbReference type="FunFam" id="3.30.160.60:FF:000100">
    <property type="entry name" value="Zinc finger 45-like"/>
    <property type="match status" value="1"/>
</dbReference>
<keyword evidence="19" id="KW-1185">Reference proteome</keyword>
<keyword evidence="4 16" id="KW-0863">Zinc-finger</keyword>
<comment type="similarity">
    <text evidence="11">Belongs to the Sp1 C2H2-type zinc-finger protein family.</text>
</comment>
<dbReference type="GeneID" id="111157759"/>
<evidence type="ECO:0000256" key="7">
    <source>
        <dbReference type="ARBA" id="ARBA00023125"/>
    </source>
</evidence>
<evidence type="ECO:0000256" key="2">
    <source>
        <dbReference type="ARBA" id="ARBA00022723"/>
    </source>
</evidence>
<evidence type="ECO:0000256" key="1">
    <source>
        <dbReference type="ARBA" id="ARBA00004123"/>
    </source>
</evidence>
<dbReference type="Pfam" id="PF00096">
    <property type="entry name" value="zf-C2H2"/>
    <property type="match status" value="3"/>
</dbReference>
<keyword evidence="2" id="KW-0479">Metal-binding</keyword>
<keyword evidence="10" id="KW-0539">Nucleus</keyword>
<reference evidence="20" key="1">
    <citation type="submission" date="2025-08" db="UniProtKB">
        <authorList>
            <consortium name="RefSeq"/>
        </authorList>
    </citation>
    <scope>IDENTIFICATION</scope>
    <source>
        <tissue evidence="20">Blood</tissue>
    </source>
</reference>
<evidence type="ECO:0000256" key="6">
    <source>
        <dbReference type="ARBA" id="ARBA00023015"/>
    </source>
</evidence>
<evidence type="ECO:0000256" key="3">
    <source>
        <dbReference type="ARBA" id="ARBA00022737"/>
    </source>
</evidence>
<dbReference type="GO" id="GO:0008270">
    <property type="term" value="F:zinc ion binding"/>
    <property type="evidence" value="ECO:0007669"/>
    <property type="project" value="UniProtKB-KW"/>
</dbReference>
<evidence type="ECO:0000256" key="8">
    <source>
        <dbReference type="ARBA" id="ARBA00023159"/>
    </source>
</evidence>
<dbReference type="InterPro" id="IPR013087">
    <property type="entry name" value="Znf_C2H2_type"/>
</dbReference>
<keyword evidence="5" id="KW-0862">Zinc</keyword>
<feature type="compositionally biased region" description="Gly residues" evidence="17">
    <location>
        <begin position="428"/>
        <end position="440"/>
    </location>
</feature>
<evidence type="ECO:0000256" key="9">
    <source>
        <dbReference type="ARBA" id="ARBA00023163"/>
    </source>
</evidence>
<sequence>MQRPPARAPGPADPARAPPPGRPAPPPPGRAGTLRHARGATASAAPGPTEAGESSPASSDLTIRPSGGKHSLVSWSWGRDPPVPPSFGGSPGLKPPHAGRDEPCFETGGLALQPTSVTLKVRQLKPPPRAQPPSCLSPRVCVCARTHTHTHTRTHTHAHTHCSPDLEVGDWRSKRLCGQLQGGGGSAAASAAVGERRRRQPGLWSQSRTVGSQPEWEQEWSWPGRGVQPSRGPEATPCPHSHCQTSREERPRTPSPRAPSLRMASSLLEEEAHYGSSPLAMLTAACSKFGGTSPLRDSATLGKAGAKKPYPVGSDLSAPKTMGDAYPAPFTSTNGLLPPAGSPPAPTSGYANDYPPFPHSFPGPTGTQDPGLLVPKGHSSSDCLPSVYTSLDMAHPYGSWYKAGIHAGISPGPGNAPTPWWDMHPGGNWLGGGQGQGDGLQGTLPTGPAQPPLNPQLPTYPSDFAPLNPAPYPAPHLLQPGPQHVLPQDVYKPKAVSNSGQLEGSGGAKTPRGAGTGGSGGYGGGGAGRSSCDCPNCQELERLGAAAAGLRKKPIHSCHIPGCGKVYGKASHLKAHLRWHTGERPFVCNWLFCGKRFTRSDELERHVRTHTREKKFTCLLCSKRFTRSDHLSKHQRTHGEPGPGPPASGPKELGEGRSAGEEEASQTPRPSASPAPPEKAPEGSPEQSNLLEI</sequence>
<dbReference type="STRING" id="391180.A0A2Y9KUZ6"/>
<dbReference type="PROSITE" id="PS50157">
    <property type="entry name" value="ZINC_FINGER_C2H2_2"/>
    <property type="match status" value="3"/>
</dbReference>
<dbReference type="InterPro" id="IPR036236">
    <property type="entry name" value="Znf_C2H2_sf"/>
</dbReference>
<feature type="compositionally biased region" description="Pro residues" evidence="17">
    <location>
        <begin position="1"/>
        <end position="29"/>
    </location>
</feature>
<dbReference type="GO" id="GO:0005737">
    <property type="term" value="C:cytoplasm"/>
    <property type="evidence" value="ECO:0007669"/>
    <property type="project" value="UniProtKB-ARBA"/>
</dbReference>
<organism evidence="19 20">
    <name type="scientific">Enhydra lutris kenyoni</name>
    <name type="common">northern sea otter</name>
    <dbReference type="NCBI Taxonomy" id="391180"/>
    <lineage>
        <taxon>Eukaryota</taxon>
        <taxon>Metazoa</taxon>
        <taxon>Chordata</taxon>
        <taxon>Craniata</taxon>
        <taxon>Vertebrata</taxon>
        <taxon>Euteleostomi</taxon>
        <taxon>Mammalia</taxon>
        <taxon>Eutheria</taxon>
        <taxon>Laurasiatheria</taxon>
        <taxon>Carnivora</taxon>
        <taxon>Caniformia</taxon>
        <taxon>Musteloidea</taxon>
        <taxon>Mustelidae</taxon>
        <taxon>Lutrinae</taxon>
        <taxon>Enhydra</taxon>
    </lineage>
</organism>
<dbReference type="Proteomes" id="UP000248482">
    <property type="component" value="Unplaced"/>
</dbReference>
<keyword evidence="9" id="KW-0804">Transcription</keyword>
<dbReference type="PANTHER" id="PTHR23235:SF19">
    <property type="entry name" value="TRANSCRIPTION FACTOR SP7"/>
    <property type="match status" value="1"/>
</dbReference>
<dbReference type="FunFam" id="3.30.160.60:FF:000077">
    <property type="entry name" value="Sp8 transcription factor"/>
    <property type="match status" value="1"/>
</dbReference>
<dbReference type="GO" id="GO:0005634">
    <property type="term" value="C:nucleus"/>
    <property type="evidence" value="ECO:0007669"/>
    <property type="project" value="UniProtKB-SubCell"/>
</dbReference>
<keyword evidence="7" id="KW-0238">DNA-binding</keyword>
<comment type="subcellular location">
    <subcellularLocation>
        <location evidence="1">Nucleus</location>
    </subcellularLocation>
</comment>
<evidence type="ECO:0000256" key="10">
    <source>
        <dbReference type="ARBA" id="ARBA00023242"/>
    </source>
</evidence>
<evidence type="ECO:0000256" key="14">
    <source>
        <dbReference type="ARBA" id="ARBA00067541"/>
    </source>
</evidence>
<feature type="region of interest" description="Disordered" evidence="17">
    <location>
        <begin position="180"/>
        <end position="261"/>
    </location>
</feature>
<evidence type="ECO:0000313" key="20">
    <source>
        <dbReference type="RefSeq" id="XP_022375099.1"/>
    </source>
</evidence>
<dbReference type="PROSITE" id="PS00028">
    <property type="entry name" value="ZINC_FINGER_C2H2_1"/>
    <property type="match status" value="3"/>
</dbReference>
<feature type="region of interest" description="Disordered" evidence="17">
    <location>
        <begin position="629"/>
        <end position="693"/>
    </location>
</feature>
<dbReference type="OrthoDB" id="6365676at2759"/>
<feature type="domain" description="C2H2-type" evidence="18">
    <location>
        <begin position="556"/>
        <end position="585"/>
    </location>
</feature>
<name>A0A2Y9KUZ6_ENHLU</name>
<keyword evidence="3" id="KW-0677">Repeat</keyword>
<dbReference type="RefSeq" id="XP_022375099.1">
    <property type="nucleotide sequence ID" value="XM_022519391.1"/>
</dbReference>
<evidence type="ECO:0000259" key="18">
    <source>
        <dbReference type="PROSITE" id="PS50157"/>
    </source>
</evidence>
<dbReference type="KEGG" id="elk:111157759"/>
<feature type="region of interest" description="Disordered" evidence="17">
    <location>
        <begin position="496"/>
        <end position="522"/>
    </location>
</feature>
<dbReference type="GO" id="GO:0045944">
    <property type="term" value="P:positive regulation of transcription by RNA polymerase II"/>
    <property type="evidence" value="ECO:0007669"/>
    <property type="project" value="UniProtKB-ARBA"/>
</dbReference>
<feature type="region of interest" description="Disordered" evidence="17">
    <location>
        <begin position="416"/>
        <end position="457"/>
    </location>
</feature>
<feature type="domain" description="C2H2-type" evidence="18">
    <location>
        <begin position="616"/>
        <end position="643"/>
    </location>
</feature>
<evidence type="ECO:0000256" key="12">
    <source>
        <dbReference type="ARBA" id="ARBA00053320"/>
    </source>
</evidence>
<proteinExistence type="inferred from homology"/>
<accession>A0A2Y9KUZ6</accession>
<keyword evidence="8" id="KW-0010">Activator</keyword>
<comment type="function">
    <text evidence="12">Transcriptional activator essential for osteoblast differentiation. Binds to SP1 and EKLF consensus sequences and to other G/C-rich sequences.</text>
</comment>
<dbReference type="Gene3D" id="3.30.160.60">
    <property type="entry name" value="Classic Zinc Finger"/>
    <property type="match status" value="3"/>
</dbReference>
<dbReference type="AlphaFoldDB" id="A0A2Y9KUZ6"/>
<keyword evidence="6" id="KW-0805">Transcription regulation</keyword>
<evidence type="ECO:0000256" key="16">
    <source>
        <dbReference type="PROSITE-ProRule" id="PRU00042"/>
    </source>
</evidence>
<feature type="domain" description="C2H2-type" evidence="18">
    <location>
        <begin position="586"/>
        <end position="615"/>
    </location>
</feature>
<feature type="compositionally biased region" description="Polar residues" evidence="17">
    <location>
        <begin position="203"/>
        <end position="212"/>
    </location>
</feature>
<evidence type="ECO:0000256" key="15">
    <source>
        <dbReference type="ARBA" id="ARBA00077805"/>
    </source>
</evidence>
<dbReference type="GO" id="GO:0000981">
    <property type="term" value="F:DNA-binding transcription factor activity, RNA polymerase II-specific"/>
    <property type="evidence" value="ECO:0007669"/>
    <property type="project" value="TreeGrafter"/>
</dbReference>
<protein>
    <recommendedName>
        <fullName evidence="14">Transcription factor Sp7</fullName>
    </recommendedName>
    <alternativeName>
        <fullName evidence="15">Zinc finger protein osterix</fullName>
    </alternativeName>
</protein>
<dbReference type="PANTHER" id="PTHR23235">
    <property type="entry name" value="KRUEPPEL-LIKE TRANSCRIPTION FACTOR"/>
    <property type="match status" value="1"/>
</dbReference>
<gene>
    <name evidence="20" type="primary">LOC111157759</name>
</gene>
<dbReference type="SUPFAM" id="SSF57667">
    <property type="entry name" value="beta-beta-alpha zinc fingers"/>
    <property type="match status" value="2"/>
</dbReference>
<dbReference type="SMART" id="SM00355">
    <property type="entry name" value="ZnF_C2H2"/>
    <property type="match status" value="3"/>
</dbReference>
<feature type="region of interest" description="Disordered" evidence="17">
    <location>
        <begin position="1"/>
        <end position="111"/>
    </location>
</feature>
<dbReference type="FunFam" id="3.30.160.60:FF:000014">
    <property type="entry name" value="Transcription factor Sp3"/>
    <property type="match status" value="1"/>
</dbReference>
<comment type="subunit">
    <text evidence="13">Interacts with RIOX1; the interaction is direct and inhibits transcription activator activity.</text>
</comment>